<organism evidence="3">
    <name type="scientific">Amphimedon queenslandica</name>
    <name type="common">Sponge</name>
    <dbReference type="NCBI Taxonomy" id="400682"/>
    <lineage>
        <taxon>Eukaryota</taxon>
        <taxon>Metazoa</taxon>
        <taxon>Porifera</taxon>
        <taxon>Demospongiae</taxon>
        <taxon>Heteroscleromorpha</taxon>
        <taxon>Haplosclerida</taxon>
        <taxon>Niphatidae</taxon>
        <taxon>Amphimedon</taxon>
    </lineage>
</organism>
<dbReference type="InParanoid" id="A0A1X7SP90"/>
<dbReference type="SUPFAM" id="SSF47986">
    <property type="entry name" value="DEATH domain"/>
    <property type="match status" value="1"/>
</dbReference>
<dbReference type="Gene3D" id="1.10.533.10">
    <property type="entry name" value="Death Domain, Fas"/>
    <property type="match status" value="1"/>
</dbReference>
<evidence type="ECO:0000256" key="1">
    <source>
        <dbReference type="SAM" id="Phobius"/>
    </source>
</evidence>
<feature type="transmembrane region" description="Helical" evidence="1">
    <location>
        <begin position="15"/>
        <end position="34"/>
    </location>
</feature>
<evidence type="ECO:0000313" key="3">
    <source>
        <dbReference type="EnsemblMetazoa" id="Aqu2.1.03914_001"/>
    </source>
</evidence>
<dbReference type="InterPro" id="IPR000488">
    <property type="entry name" value="Death_dom"/>
</dbReference>
<sequence length="152" mass="17460">MLRHVSSMEKHPHSIQLIMIFIVDCAISLQCYAFRATGGEINHQLNKTLDNKNLREVITKLERSDFPVGRWADLRLRLHITQPKLDTVKDDNPQNAKECLQCCLILWLQQDYDVDEYGKPTLEKLVTTAVKEMGLRAVADKIGKIDMISEPE</sequence>
<name>A0A1X7SP90_AMPQE</name>
<accession>A0A1X7SP90</accession>
<keyword evidence="1" id="KW-0812">Transmembrane</keyword>
<dbReference type="PROSITE" id="PS50017">
    <property type="entry name" value="DEATH_DOMAIN"/>
    <property type="match status" value="1"/>
</dbReference>
<dbReference type="OrthoDB" id="10038298at2759"/>
<evidence type="ECO:0000259" key="2">
    <source>
        <dbReference type="PROSITE" id="PS50017"/>
    </source>
</evidence>
<dbReference type="InterPro" id="IPR011029">
    <property type="entry name" value="DEATH-like_dom_sf"/>
</dbReference>
<proteinExistence type="predicted"/>
<reference evidence="3" key="1">
    <citation type="submission" date="2017-05" db="UniProtKB">
        <authorList>
            <consortium name="EnsemblMetazoa"/>
        </authorList>
    </citation>
    <scope>IDENTIFICATION</scope>
</reference>
<dbReference type="GO" id="GO:0007165">
    <property type="term" value="P:signal transduction"/>
    <property type="evidence" value="ECO:0007669"/>
    <property type="project" value="InterPro"/>
</dbReference>
<protein>
    <recommendedName>
        <fullName evidence="2">Death domain-containing protein</fullName>
    </recommendedName>
</protein>
<feature type="domain" description="Death" evidence="2">
    <location>
        <begin position="70"/>
        <end position="146"/>
    </location>
</feature>
<keyword evidence="1" id="KW-0472">Membrane</keyword>
<dbReference type="AlphaFoldDB" id="A0A1X7SP90"/>
<keyword evidence="1" id="KW-1133">Transmembrane helix</keyword>
<dbReference type="CDD" id="cd01670">
    <property type="entry name" value="Death"/>
    <property type="match status" value="1"/>
</dbReference>
<dbReference type="EnsemblMetazoa" id="Aqu2.1.03914_001">
    <property type="protein sequence ID" value="Aqu2.1.03914_001"/>
    <property type="gene ID" value="Aqu2.1.03914"/>
</dbReference>